<dbReference type="GO" id="GO:0016020">
    <property type="term" value="C:membrane"/>
    <property type="evidence" value="ECO:0007669"/>
    <property type="project" value="UniProtKB-SubCell"/>
</dbReference>
<proteinExistence type="inferred from homology"/>
<evidence type="ECO:0000256" key="7">
    <source>
        <dbReference type="SAM" id="Phobius"/>
    </source>
</evidence>
<organism evidence="8 9">
    <name type="scientific">Trapa incisa</name>
    <dbReference type="NCBI Taxonomy" id="236973"/>
    <lineage>
        <taxon>Eukaryota</taxon>
        <taxon>Viridiplantae</taxon>
        <taxon>Streptophyta</taxon>
        <taxon>Embryophyta</taxon>
        <taxon>Tracheophyta</taxon>
        <taxon>Spermatophyta</taxon>
        <taxon>Magnoliopsida</taxon>
        <taxon>eudicotyledons</taxon>
        <taxon>Gunneridae</taxon>
        <taxon>Pentapetalae</taxon>
        <taxon>rosids</taxon>
        <taxon>malvids</taxon>
        <taxon>Myrtales</taxon>
        <taxon>Lythraceae</taxon>
        <taxon>Trapa</taxon>
    </lineage>
</organism>
<feature type="transmembrane region" description="Helical" evidence="7">
    <location>
        <begin position="177"/>
        <end position="197"/>
    </location>
</feature>
<comment type="subcellular location">
    <subcellularLocation>
        <location evidence="1">Membrane</location>
        <topology evidence="1">Multi-pass membrane protein</topology>
    </subcellularLocation>
</comment>
<reference evidence="8 9" key="1">
    <citation type="journal article" date="2023" name="Hortic Res">
        <title>Pangenome of water caltrop reveals structural variations and asymmetric subgenome divergence after allopolyploidization.</title>
        <authorList>
            <person name="Zhang X."/>
            <person name="Chen Y."/>
            <person name="Wang L."/>
            <person name="Yuan Y."/>
            <person name="Fang M."/>
            <person name="Shi L."/>
            <person name="Lu R."/>
            <person name="Comes H.P."/>
            <person name="Ma Y."/>
            <person name="Chen Y."/>
            <person name="Huang G."/>
            <person name="Zhou Y."/>
            <person name="Zheng Z."/>
            <person name="Qiu Y."/>
        </authorList>
    </citation>
    <scope>NUCLEOTIDE SEQUENCE [LARGE SCALE GENOMIC DNA]</scope>
    <source>
        <tissue evidence="8">Roots</tissue>
    </source>
</reference>
<evidence type="ECO:0000256" key="6">
    <source>
        <dbReference type="SAM" id="MobiDB-lite"/>
    </source>
</evidence>
<keyword evidence="3 7" id="KW-0812">Transmembrane</keyword>
<gene>
    <name evidence="8" type="ORF">SAY87_020797</name>
</gene>
<comment type="similarity">
    <text evidence="2">Belongs to the major facilitator superfamily. Proton-dependent oligopeptide transporter (POT/PTR) (TC 2.A.17) family.</text>
</comment>
<evidence type="ECO:0000256" key="5">
    <source>
        <dbReference type="ARBA" id="ARBA00023136"/>
    </source>
</evidence>
<dbReference type="GO" id="GO:0022857">
    <property type="term" value="F:transmembrane transporter activity"/>
    <property type="evidence" value="ECO:0007669"/>
    <property type="project" value="InterPro"/>
</dbReference>
<feature type="transmembrane region" description="Helical" evidence="7">
    <location>
        <begin position="280"/>
        <end position="301"/>
    </location>
</feature>
<evidence type="ECO:0000256" key="2">
    <source>
        <dbReference type="ARBA" id="ARBA00005982"/>
    </source>
</evidence>
<dbReference type="PANTHER" id="PTHR11654">
    <property type="entry name" value="OLIGOPEPTIDE TRANSPORTER-RELATED"/>
    <property type="match status" value="1"/>
</dbReference>
<dbReference type="Pfam" id="PF00854">
    <property type="entry name" value="PTR2"/>
    <property type="match status" value="1"/>
</dbReference>
<evidence type="ECO:0000256" key="3">
    <source>
        <dbReference type="ARBA" id="ARBA00022692"/>
    </source>
</evidence>
<keyword evidence="4 7" id="KW-1133">Transmembrane helix</keyword>
<dbReference type="PROSITE" id="PS01022">
    <property type="entry name" value="PTR2_1"/>
    <property type="match status" value="1"/>
</dbReference>
<dbReference type="AlphaFoldDB" id="A0AAN7PPY3"/>
<accession>A0AAN7PPY3</accession>
<evidence type="ECO:0000256" key="1">
    <source>
        <dbReference type="ARBA" id="ARBA00004141"/>
    </source>
</evidence>
<dbReference type="FunFam" id="1.20.1250.20:FF:001033">
    <property type="entry name" value="Oligopeptide transporter, kidney isoform"/>
    <property type="match status" value="1"/>
</dbReference>
<dbReference type="InterPro" id="IPR036259">
    <property type="entry name" value="MFS_trans_sf"/>
</dbReference>
<evidence type="ECO:0000313" key="8">
    <source>
        <dbReference type="EMBL" id="KAK4751999.1"/>
    </source>
</evidence>
<comment type="caution">
    <text evidence="8">The sequence shown here is derived from an EMBL/GenBank/DDBJ whole genome shotgun (WGS) entry which is preliminary data.</text>
</comment>
<keyword evidence="9" id="KW-1185">Reference proteome</keyword>
<sequence>MIGCERARKGAASTATIESVRSGCCRGTSKISSAWPVSCTSVGTISIATSAIVAGPSSMIGAPFWLDQMAGSDSSGAATLPQLDNTVGAAVDYRGQLAFRFSTGRWKSALFIIGVEVAERFAYYGIASNLITYLTGPLGQSTAVAAENVNAWDGVASLLPLLGALIADSYLGRYRTIIVASLLYILGLGLLTLSAFLTSLSAAISEPQLVLFFLSLYLVAIAQGGHKPCVQAFGADQFDADDPIESEEKSSFFNWWYFGLCGGATVTMLVVVYIQDNLNWSLGFGIPCIAMVVALAVFLMGTRTYRFSALRARRKSPFVRISQVFISAVRNRRSTAPSMAVEEEEAQGLLPSSYDQFK</sequence>
<dbReference type="Gene3D" id="1.20.1250.20">
    <property type="entry name" value="MFS general substrate transporter like domains"/>
    <property type="match status" value="1"/>
</dbReference>
<dbReference type="InterPro" id="IPR018456">
    <property type="entry name" value="PTR2_symporter_CS"/>
</dbReference>
<dbReference type="EMBL" id="JAXIOK010000016">
    <property type="protein sequence ID" value="KAK4751999.1"/>
    <property type="molecule type" value="Genomic_DNA"/>
</dbReference>
<name>A0AAN7PPY3_9MYRT</name>
<dbReference type="SUPFAM" id="SSF103473">
    <property type="entry name" value="MFS general substrate transporter"/>
    <property type="match status" value="1"/>
</dbReference>
<feature type="transmembrane region" description="Helical" evidence="7">
    <location>
        <begin position="255"/>
        <end position="274"/>
    </location>
</feature>
<dbReference type="GO" id="GO:0006857">
    <property type="term" value="P:oligopeptide transport"/>
    <property type="evidence" value="ECO:0007669"/>
    <property type="project" value="InterPro"/>
</dbReference>
<evidence type="ECO:0000256" key="4">
    <source>
        <dbReference type="ARBA" id="ARBA00022989"/>
    </source>
</evidence>
<evidence type="ECO:0000313" key="9">
    <source>
        <dbReference type="Proteomes" id="UP001345219"/>
    </source>
</evidence>
<dbReference type="InterPro" id="IPR000109">
    <property type="entry name" value="POT_fam"/>
</dbReference>
<protein>
    <submittedName>
        <fullName evidence="8">Uncharacterized protein</fullName>
    </submittedName>
</protein>
<dbReference type="Proteomes" id="UP001345219">
    <property type="component" value="Chromosome 16"/>
</dbReference>
<feature type="region of interest" description="Disordered" evidence="6">
    <location>
        <begin position="339"/>
        <end position="358"/>
    </location>
</feature>
<keyword evidence="5 7" id="KW-0472">Membrane</keyword>